<reference evidence="2" key="1">
    <citation type="journal article" date="2019" name="Int. J. Syst. Evol. Microbiol.">
        <title>The Global Catalogue of Microorganisms (GCM) 10K type strain sequencing project: providing services to taxonomists for standard genome sequencing and annotation.</title>
        <authorList>
            <consortium name="The Broad Institute Genomics Platform"/>
            <consortium name="The Broad Institute Genome Sequencing Center for Infectious Disease"/>
            <person name="Wu L."/>
            <person name="Ma J."/>
        </authorList>
    </citation>
    <scope>NUCLEOTIDE SEQUENCE [LARGE SCALE GENOMIC DNA]</scope>
    <source>
        <strain evidence="2">JCM 17924</strain>
    </source>
</reference>
<evidence type="ECO:0000313" key="1">
    <source>
        <dbReference type="EMBL" id="GAA4392063.1"/>
    </source>
</evidence>
<dbReference type="EMBL" id="BAABHA010000015">
    <property type="protein sequence ID" value="GAA4392063.1"/>
    <property type="molecule type" value="Genomic_DNA"/>
</dbReference>
<dbReference type="Proteomes" id="UP001500454">
    <property type="component" value="Unassembled WGS sequence"/>
</dbReference>
<keyword evidence="2" id="KW-1185">Reference proteome</keyword>
<comment type="caution">
    <text evidence="1">The sequence shown here is derived from an EMBL/GenBank/DDBJ whole genome shotgun (WGS) entry which is preliminary data.</text>
</comment>
<protein>
    <submittedName>
        <fullName evidence="1">Uncharacterized protein</fullName>
    </submittedName>
</protein>
<name>A0ABP8JK62_9BACT</name>
<organism evidence="1 2">
    <name type="scientific">Hymenobacter koreensis</name>
    <dbReference type="NCBI Taxonomy" id="1084523"/>
    <lineage>
        <taxon>Bacteria</taxon>
        <taxon>Pseudomonadati</taxon>
        <taxon>Bacteroidota</taxon>
        <taxon>Cytophagia</taxon>
        <taxon>Cytophagales</taxon>
        <taxon>Hymenobacteraceae</taxon>
        <taxon>Hymenobacter</taxon>
    </lineage>
</organism>
<proteinExistence type="predicted"/>
<evidence type="ECO:0000313" key="2">
    <source>
        <dbReference type="Proteomes" id="UP001500454"/>
    </source>
</evidence>
<accession>A0ABP8JK62</accession>
<dbReference type="RefSeq" id="WP_345227466.1">
    <property type="nucleotide sequence ID" value="NZ_BAABHA010000015.1"/>
</dbReference>
<sequence length="76" mass="8368">MRTPAEYAAHCIAAFAALPEHGAILSRDEEVYALSKFVAETVLQDAERYKTNLAMALIRSEQQLHPTHTTITGTPV</sequence>
<gene>
    <name evidence="1" type="ORF">GCM10023186_42110</name>
</gene>